<keyword evidence="2" id="KW-1185">Reference proteome</keyword>
<organism evidence="1 2">
    <name type="scientific">Nocardioides plantarum</name>
    <dbReference type="NCBI Taxonomy" id="29299"/>
    <lineage>
        <taxon>Bacteria</taxon>
        <taxon>Bacillati</taxon>
        <taxon>Actinomycetota</taxon>
        <taxon>Actinomycetes</taxon>
        <taxon>Propionibacteriales</taxon>
        <taxon>Nocardioidaceae</taxon>
        <taxon>Nocardioides</taxon>
    </lineage>
</organism>
<proteinExistence type="predicted"/>
<name>A0ABV5K8W7_9ACTN</name>
<reference evidence="1 2" key="1">
    <citation type="submission" date="2024-09" db="EMBL/GenBank/DDBJ databases">
        <authorList>
            <person name="Sun Q."/>
            <person name="Mori K."/>
        </authorList>
    </citation>
    <scope>NUCLEOTIDE SEQUENCE [LARGE SCALE GENOMIC DNA]</scope>
    <source>
        <strain evidence="1 2">JCM 9626</strain>
    </source>
</reference>
<sequence length="232" mass="25674">MLALLLGAVCVLVPLAFVAAIVALVVASSRARQRRLDSMASYAARREWRFSPSGTGLENRFPGDPFGHGHSRSASNVVEGWYEGRAFLAFDYRYTTGSGDDSSTYRFSVMTMHLGELAHPVPPLQVAEYRGLGKFFSNLFGSDLVLGDPVFDDRFHVRTDSPELAHDVLTPDLRAMLSAYQDRAWRLQGDSLVMFRRGQHTPAEIDAVLASMKAILDRVPPGVWDRLRGGES</sequence>
<gene>
    <name evidence="1" type="ORF">ACFFRI_03340</name>
</gene>
<evidence type="ECO:0000313" key="2">
    <source>
        <dbReference type="Proteomes" id="UP001589750"/>
    </source>
</evidence>
<dbReference type="EMBL" id="JBHMDG010000002">
    <property type="protein sequence ID" value="MFB9312069.1"/>
    <property type="molecule type" value="Genomic_DNA"/>
</dbReference>
<dbReference type="Proteomes" id="UP001589750">
    <property type="component" value="Unassembled WGS sequence"/>
</dbReference>
<comment type="caution">
    <text evidence="1">The sequence shown here is derived from an EMBL/GenBank/DDBJ whole genome shotgun (WGS) entry which is preliminary data.</text>
</comment>
<evidence type="ECO:0000313" key="1">
    <source>
        <dbReference type="EMBL" id="MFB9312069.1"/>
    </source>
</evidence>
<protein>
    <recommendedName>
        <fullName evidence="3">DUF3137 domain-containing protein</fullName>
    </recommendedName>
</protein>
<evidence type="ECO:0008006" key="3">
    <source>
        <dbReference type="Google" id="ProtNLM"/>
    </source>
</evidence>
<accession>A0ABV5K8W7</accession>
<dbReference type="RefSeq" id="WP_140010742.1">
    <property type="nucleotide sequence ID" value="NZ_JBHMDG010000002.1"/>
</dbReference>